<evidence type="ECO:0000256" key="1">
    <source>
        <dbReference type="ARBA" id="ARBA00005836"/>
    </source>
</evidence>
<dbReference type="Pfam" id="PF19289">
    <property type="entry name" value="PmbA_TldD_3rd"/>
    <property type="match status" value="1"/>
</dbReference>
<gene>
    <name evidence="4" type="ORF">GCM10022255_024250</name>
</gene>
<dbReference type="Proteomes" id="UP001500620">
    <property type="component" value="Unassembled WGS sequence"/>
</dbReference>
<accession>A0ABP8D578</accession>
<proteinExistence type="inferred from homology"/>
<evidence type="ECO:0000313" key="4">
    <source>
        <dbReference type="EMBL" id="GAA4247623.1"/>
    </source>
</evidence>
<dbReference type="InterPro" id="IPR035068">
    <property type="entry name" value="TldD/PmbA_N"/>
</dbReference>
<dbReference type="PANTHER" id="PTHR43666:SF1">
    <property type="entry name" value="CONSERVED PROTEIN"/>
    <property type="match status" value="1"/>
</dbReference>
<feature type="domain" description="Metalloprotease TldD/E C-terminal" evidence="3">
    <location>
        <begin position="215"/>
        <end position="454"/>
    </location>
</feature>
<name>A0ABP8D578_9ACTN</name>
<keyword evidence="5" id="KW-1185">Reference proteome</keyword>
<organism evidence="4 5">
    <name type="scientific">Dactylosporangium darangshiense</name>
    <dbReference type="NCBI Taxonomy" id="579108"/>
    <lineage>
        <taxon>Bacteria</taxon>
        <taxon>Bacillati</taxon>
        <taxon>Actinomycetota</taxon>
        <taxon>Actinomycetes</taxon>
        <taxon>Micromonosporales</taxon>
        <taxon>Micromonosporaceae</taxon>
        <taxon>Dactylosporangium</taxon>
    </lineage>
</organism>
<protein>
    <submittedName>
        <fullName evidence="4">TldD/PmbA family protein</fullName>
    </submittedName>
</protein>
<dbReference type="InterPro" id="IPR002510">
    <property type="entry name" value="Metalloprtase-TldD/E_N"/>
</dbReference>
<comment type="caution">
    <text evidence="4">The sequence shown here is derived from an EMBL/GenBank/DDBJ whole genome shotgun (WGS) entry which is preliminary data.</text>
</comment>
<dbReference type="Gene3D" id="3.30.2290.10">
    <property type="entry name" value="PmbA/TldD superfamily"/>
    <property type="match status" value="1"/>
</dbReference>
<dbReference type="SUPFAM" id="SSF111283">
    <property type="entry name" value="Putative modulator of DNA gyrase, PmbA/TldD"/>
    <property type="match status" value="1"/>
</dbReference>
<comment type="similarity">
    <text evidence="1">Belongs to the peptidase U62 family.</text>
</comment>
<evidence type="ECO:0000259" key="2">
    <source>
        <dbReference type="Pfam" id="PF01523"/>
    </source>
</evidence>
<feature type="domain" description="Metalloprotease TldD/E N-terminal" evidence="2">
    <location>
        <begin position="24"/>
        <end position="85"/>
    </location>
</feature>
<reference evidence="5" key="1">
    <citation type="journal article" date="2019" name="Int. J. Syst. Evol. Microbiol.">
        <title>The Global Catalogue of Microorganisms (GCM) 10K type strain sequencing project: providing services to taxonomists for standard genome sequencing and annotation.</title>
        <authorList>
            <consortium name="The Broad Institute Genomics Platform"/>
            <consortium name="The Broad Institute Genome Sequencing Center for Infectious Disease"/>
            <person name="Wu L."/>
            <person name="Ma J."/>
        </authorList>
    </citation>
    <scope>NUCLEOTIDE SEQUENCE [LARGE SCALE GENOMIC DNA]</scope>
    <source>
        <strain evidence="5">JCM 17441</strain>
    </source>
</reference>
<evidence type="ECO:0000259" key="3">
    <source>
        <dbReference type="Pfam" id="PF19289"/>
    </source>
</evidence>
<dbReference type="InterPro" id="IPR036059">
    <property type="entry name" value="TldD/PmbA_sf"/>
</dbReference>
<dbReference type="PANTHER" id="PTHR43666">
    <property type="entry name" value="TLDD PROTEIN"/>
    <property type="match status" value="1"/>
</dbReference>
<sequence length="459" mass="47743">MSTAMTETDLAQRVLELVGAGIEAEVAVERHALSLTRFANSYIHQNVADETTSVRLRLHADGRTAATTTTVLDGLDEMVRRTVEAMRLAPADPTWPGLAPPAPLAFNGNVDEETAAASPDERAGRVRAFVQQAEGLDTAGYCRTSSTRVVYANSAGQHLAAARTSAAMDGIARTATSDGLGRLAAVRIADIDGAVLGARAAAKARAGADPVELPPGRYEVVLEPAAVADVLQMLAMYGFNAKMVLDRQSFLKLGEAQFDPSVTMVEDSALPDATAIPFDAEGTPRRRVVLVDRGVSSAVVHDRRTAARAGEGAESTGHALAGGASFGAIPTSLRLLPTDGGASVEVDGPAADSSVAALVAGVERGLLVTDNHYTRVLDPRTLVVTGLTRNGVWLIEDGVITTPVRNFRFTQSYAQALGPGAVLGIGARAVEQPGPWAESGFVAPAVRLASWNYTGGASG</sequence>
<dbReference type="Pfam" id="PF01523">
    <property type="entry name" value="PmbA_TldD_1st"/>
    <property type="match status" value="1"/>
</dbReference>
<dbReference type="InterPro" id="IPR045569">
    <property type="entry name" value="Metalloprtase-TldD/E_C"/>
</dbReference>
<dbReference type="EMBL" id="BAABAT010000004">
    <property type="protein sequence ID" value="GAA4247623.1"/>
    <property type="molecule type" value="Genomic_DNA"/>
</dbReference>
<evidence type="ECO:0000313" key="5">
    <source>
        <dbReference type="Proteomes" id="UP001500620"/>
    </source>
</evidence>